<dbReference type="EMBL" id="KI630443">
    <property type="protein sequence ID" value="EYU39738.1"/>
    <property type="molecule type" value="Genomic_DNA"/>
</dbReference>
<dbReference type="InterPro" id="IPR001810">
    <property type="entry name" value="F-box_dom"/>
</dbReference>
<dbReference type="Pfam" id="PF00646">
    <property type="entry name" value="F-box"/>
    <property type="match status" value="1"/>
</dbReference>
<dbReference type="Gene3D" id="1.20.1280.50">
    <property type="match status" value="1"/>
</dbReference>
<gene>
    <name evidence="2" type="ORF">MIMGU_mgv1a026655mg</name>
</gene>
<dbReference type="SMART" id="SM00256">
    <property type="entry name" value="FBOX"/>
    <property type="match status" value="1"/>
</dbReference>
<dbReference type="AlphaFoldDB" id="A0A022RJ05"/>
<dbReference type="InterPro" id="IPR036047">
    <property type="entry name" value="F-box-like_dom_sf"/>
</dbReference>
<dbReference type="InterPro" id="IPR017451">
    <property type="entry name" value="F-box-assoc_interact_dom"/>
</dbReference>
<feature type="domain" description="F-box" evidence="1">
    <location>
        <begin position="6"/>
        <end position="55"/>
    </location>
</feature>
<dbReference type="PROSITE" id="PS50181">
    <property type="entry name" value="FBOX"/>
    <property type="match status" value="1"/>
</dbReference>
<keyword evidence="3" id="KW-1185">Reference proteome</keyword>
<evidence type="ECO:0000313" key="2">
    <source>
        <dbReference type="EMBL" id="EYU39738.1"/>
    </source>
</evidence>
<dbReference type="InterPro" id="IPR013187">
    <property type="entry name" value="F-box-assoc_dom_typ3"/>
</dbReference>
<dbReference type="InterPro" id="IPR050796">
    <property type="entry name" value="SCF_F-box_component"/>
</dbReference>
<name>A0A022RJ05_ERYGU</name>
<dbReference type="Pfam" id="PF08268">
    <property type="entry name" value="FBA_3"/>
    <property type="match status" value="1"/>
</dbReference>
<dbReference type="Proteomes" id="UP000030748">
    <property type="component" value="Unassembled WGS sequence"/>
</dbReference>
<protein>
    <recommendedName>
        <fullName evidence="1">F-box domain-containing protein</fullName>
    </recommendedName>
</protein>
<proteinExistence type="predicted"/>
<evidence type="ECO:0000259" key="1">
    <source>
        <dbReference type="PROSITE" id="PS50181"/>
    </source>
</evidence>
<dbReference type="STRING" id="4155.A0A022RJ05"/>
<dbReference type="NCBIfam" id="TIGR01640">
    <property type="entry name" value="F_box_assoc_1"/>
    <property type="match status" value="1"/>
</dbReference>
<evidence type="ECO:0000313" key="3">
    <source>
        <dbReference type="Proteomes" id="UP000030748"/>
    </source>
</evidence>
<accession>A0A022RJ05</accession>
<reference evidence="2 3" key="1">
    <citation type="journal article" date="2013" name="Proc. Natl. Acad. Sci. U.S.A.">
        <title>Fine-scale variation in meiotic recombination in Mimulus inferred from population shotgun sequencing.</title>
        <authorList>
            <person name="Hellsten U."/>
            <person name="Wright K.M."/>
            <person name="Jenkins J."/>
            <person name="Shu S."/>
            <person name="Yuan Y."/>
            <person name="Wessler S.R."/>
            <person name="Schmutz J."/>
            <person name="Willis J.H."/>
            <person name="Rokhsar D.S."/>
        </authorList>
    </citation>
    <scope>NUCLEOTIDE SEQUENCE [LARGE SCALE GENOMIC DNA]</scope>
    <source>
        <strain evidence="3">cv. DUN x IM62</strain>
    </source>
</reference>
<dbReference type="PANTHER" id="PTHR31672">
    <property type="entry name" value="BNACNNG10540D PROTEIN"/>
    <property type="match status" value="1"/>
</dbReference>
<sequence length="339" mass="38904">MAEGNNRNAVHIPIHVIETILFKLPAKSVLRFRAVSRSWRNLISDPAFHRTYIRGYQNSSSQPNLFVSKPSYRHGVSLVKFEGGKFVAVRQLVNPNTRDWSVSCFCDGLVLLRPPSLSNYVLWNPSTGATMEFYSRWSLSLTSAGMCYGPILDEFKVVVIARSWLPDYIVYSCRTGIWEKRRKPFAKTDQVSESGLYFDGAVYWLNVDDDNPNIVKIFYFDPRDDQLKILKKPAGAGGNNDRPIFLTCLKGRLCVYSNDAKDETVVRIWTRNENNSSWDVLMILVYDAREQKFEGCDKPVGFGEVFVPYVDNRFFPVQKVARPKRKRNTLHSNLCELSD</sequence>
<dbReference type="SUPFAM" id="SSF81383">
    <property type="entry name" value="F-box domain"/>
    <property type="match status" value="1"/>
</dbReference>
<dbReference type="CDD" id="cd22157">
    <property type="entry name" value="F-box_AtFBW1-like"/>
    <property type="match status" value="1"/>
</dbReference>
<dbReference type="PANTHER" id="PTHR31672:SF13">
    <property type="entry name" value="F-BOX PROTEIN CPR30-LIKE"/>
    <property type="match status" value="1"/>
</dbReference>
<organism evidence="2 3">
    <name type="scientific">Erythranthe guttata</name>
    <name type="common">Yellow monkey flower</name>
    <name type="synonym">Mimulus guttatus</name>
    <dbReference type="NCBI Taxonomy" id="4155"/>
    <lineage>
        <taxon>Eukaryota</taxon>
        <taxon>Viridiplantae</taxon>
        <taxon>Streptophyta</taxon>
        <taxon>Embryophyta</taxon>
        <taxon>Tracheophyta</taxon>
        <taxon>Spermatophyta</taxon>
        <taxon>Magnoliopsida</taxon>
        <taxon>eudicotyledons</taxon>
        <taxon>Gunneridae</taxon>
        <taxon>Pentapetalae</taxon>
        <taxon>asterids</taxon>
        <taxon>lamiids</taxon>
        <taxon>Lamiales</taxon>
        <taxon>Phrymaceae</taxon>
        <taxon>Erythranthe</taxon>
    </lineage>
</organism>